<gene>
    <name evidence="1" type="ORF">FSP39_000147</name>
</gene>
<sequence length="652" mass="74879">MFVLHANNPRAAQNHEIRSINTSSRGKTVIVKNWETFSINFCMRMTTSVKLTNLRFSHGNRSALFSVILDHGKWMGTYYAPPGKGFENFQDTGEFPNNYDFDSGWHVLKINISDESSPLALDFIEFNITDQWMTPEILTCETICIPTAHFPSKQPELTMFTSSATMRQESKPTKCAEIDNVDVPLYHPNIRKFTITSSLPKYKSFSNRRDFNLTNCPHLSPELWRFGNFRISERSDQMTGKNVFLMTAPGNGMMGNSVVLVAIFRLEGQSKGSIDSKIGSELYLEFKSLPSKVEVAMRYRGDSGRIVEMERKTYNGNVLKHTWEIPDFTWTENEDNYIVFSIESDVRINFEVDNVRLVKRPMLPERTETIYSSDDVVIEAVFVEMWWLAPDSMKVRLSNGKVTENVAYMRFYRPIPWNDGYAQVFVMYHDGNIRLLPVAPEGLDWIPFGTSVILGQTLSNSIRPYLYINEVYIDPESWEMKLHYKDGGSLMLKLDSTYSETTAIVSDINFAMDTFTRPFATIRSMYVVEGNTDVDSIKVDNSRSYSIMDRWGEVQGKSFVFFRRCISKHLTLSPDIQVDIVETANSPRGSARRSFTREVFRIPNGNLNRNLIQLRGSNSNRRGNSRNPSRGTTNLVTVNGREIPRDIARWLR</sequence>
<dbReference type="AlphaFoldDB" id="A0AA88YD33"/>
<name>A0AA88YD33_PINIB</name>
<organism evidence="1 2">
    <name type="scientific">Pinctada imbricata</name>
    <name type="common">Atlantic pearl-oyster</name>
    <name type="synonym">Pinctada martensii</name>
    <dbReference type="NCBI Taxonomy" id="66713"/>
    <lineage>
        <taxon>Eukaryota</taxon>
        <taxon>Metazoa</taxon>
        <taxon>Spiralia</taxon>
        <taxon>Lophotrochozoa</taxon>
        <taxon>Mollusca</taxon>
        <taxon>Bivalvia</taxon>
        <taxon>Autobranchia</taxon>
        <taxon>Pteriomorphia</taxon>
        <taxon>Pterioida</taxon>
        <taxon>Pterioidea</taxon>
        <taxon>Pteriidae</taxon>
        <taxon>Pinctada</taxon>
    </lineage>
</organism>
<keyword evidence="2" id="KW-1185">Reference proteome</keyword>
<comment type="caution">
    <text evidence="1">The sequence shown here is derived from an EMBL/GenBank/DDBJ whole genome shotgun (WGS) entry which is preliminary data.</text>
</comment>
<accession>A0AA88YD33</accession>
<dbReference type="Proteomes" id="UP001186944">
    <property type="component" value="Unassembled WGS sequence"/>
</dbReference>
<proteinExistence type="predicted"/>
<dbReference type="EMBL" id="VSWD01000006">
    <property type="protein sequence ID" value="KAK3099150.1"/>
    <property type="molecule type" value="Genomic_DNA"/>
</dbReference>
<protein>
    <submittedName>
        <fullName evidence="1">Uncharacterized protein</fullName>
    </submittedName>
</protein>
<evidence type="ECO:0000313" key="1">
    <source>
        <dbReference type="EMBL" id="KAK3099150.1"/>
    </source>
</evidence>
<reference evidence="1" key="1">
    <citation type="submission" date="2019-08" db="EMBL/GenBank/DDBJ databases">
        <title>The improved chromosome-level genome for the pearl oyster Pinctada fucata martensii using PacBio sequencing and Hi-C.</title>
        <authorList>
            <person name="Zheng Z."/>
        </authorList>
    </citation>
    <scope>NUCLEOTIDE SEQUENCE</scope>
    <source>
        <strain evidence="1">ZZ-2019</strain>
        <tissue evidence="1">Adductor muscle</tissue>
    </source>
</reference>
<evidence type="ECO:0000313" key="2">
    <source>
        <dbReference type="Proteomes" id="UP001186944"/>
    </source>
</evidence>